<sequence length="863" mass="97845">MGRGIGSKRRVEDEGENMPGRKKKEEEEDEDDDDGEEEYEVDVVRDRIGSSRGSRLALFGSDLRLGRFRPRRRRRRRVAPVDGDDGIFQDFVIDPDNKWYRLWTRFILVWAVYSSFFTPLEFGFFRGLPRNLFFLDIAGQIAFLIDIVLRFFVAYRDPDTYRMVHNPTSIALRYCKSSFIFDLLGCFPWDAIYKACGSKEEVRYLLWIRLTRAMKVTEFFRSMEKDIRINYLFTRIVKLIVVELYCTHTAACIFYYLATTLPESMEGYTWIGSLQLGDYSYSHFREIDLTKRYMTSLYFAIVTMATVGYGDIHAVNVREMIFIMIYVSFDMILGAYLIGNMTALIVKGSRTERFRDKMKEVIRYMNRNKLGKDIREQIKGHLRLQYESSYTEASVLQDIPVSIRAKISQTLYKPYIESIPLFKGCSAEFIQQIVIRLQEEFFLPGEVILEQGSAVDQLYFVCHGALEGVGIGEDGQEETILMLEPESSFGEIAVLCNIPQPFTVRVCELCRLLRLDKQSFTNILEIFFVDGRRILSNLSESSEYGSRIKQLESDITFHIGKQEAELTLRVNNATFYGDLHQLKSLIRAGADPKNTDYDGRSPLHLAACKGFEDVVQFLLHEGVDIDLSDKFGNTPLLEAVKQGHDRVATLLFSKGAKLSLENAGSHLCTAVARGDTDFVRRALAYGGDPNARDYDHRAPLHIAAAEGLYLMAKLLVDAGASVFATDRWGTTPLDEGRRCGSRTMVQLLEAAKSGELSRFPERGEEVRDKMHPRRCSVFPHHPWDGGERRREGVVVWIPHTIEGLVSSAQEKLGLAGSGEGLRLLGEDGARVLDVDMVHDGQKLYLVGGGGGGGGDDGGTEARE</sequence>
<dbReference type="InterPro" id="IPR021789">
    <property type="entry name" value="KHA_dom"/>
</dbReference>
<keyword evidence="13 16" id="KW-0472">Membrane</keyword>
<feature type="transmembrane region" description="Helical" evidence="16">
    <location>
        <begin position="321"/>
        <end position="346"/>
    </location>
</feature>
<evidence type="ECO:0000256" key="15">
    <source>
        <dbReference type="PROSITE-ProRule" id="PRU00023"/>
    </source>
</evidence>
<feature type="repeat" description="ANK" evidence="15">
    <location>
        <begin position="695"/>
        <end position="727"/>
    </location>
</feature>
<evidence type="ECO:0000256" key="5">
    <source>
        <dbReference type="ARBA" id="ARBA00022692"/>
    </source>
</evidence>
<feature type="repeat" description="ANK" evidence="15">
    <location>
        <begin position="598"/>
        <end position="630"/>
    </location>
</feature>
<dbReference type="SUPFAM" id="SSF48403">
    <property type="entry name" value="Ankyrin repeat"/>
    <property type="match status" value="1"/>
</dbReference>
<keyword evidence="14 16" id="KW-0407">Ion channel</keyword>
<dbReference type="PRINTS" id="PR01463">
    <property type="entry name" value="EAGCHANLFMLY"/>
</dbReference>
<dbReference type="Gene3D" id="1.10.287.630">
    <property type="entry name" value="Helix hairpin bin"/>
    <property type="match status" value="1"/>
</dbReference>
<comment type="similarity">
    <text evidence="2 16">Belongs to the potassium channel family. Plant (TC 1.A.1.4) subfamily.</text>
</comment>
<dbReference type="InterPro" id="IPR000595">
    <property type="entry name" value="cNMP-bd_dom"/>
</dbReference>
<dbReference type="InterPro" id="IPR002110">
    <property type="entry name" value="Ankyrin_rpt"/>
</dbReference>
<dbReference type="SMART" id="SM00248">
    <property type="entry name" value="ANK"/>
    <property type="match status" value="4"/>
</dbReference>
<feature type="region of interest" description="Disordered" evidence="17">
    <location>
        <begin position="1"/>
        <end position="39"/>
    </location>
</feature>
<accession>A0A0E0DZW3</accession>
<evidence type="ECO:0000256" key="13">
    <source>
        <dbReference type="ARBA" id="ARBA00023136"/>
    </source>
</evidence>
<dbReference type="PROSITE" id="PS50297">
    <property type="entry name" value="ANK_REP_REGION"/>
    <property type="match status" value="3"/>
</dbReference>
<evidence type="ECO:0000313" key="21">
    <source>
        <dbReference type="Proteomes" id="UP000008021"/>
    </source>
</evidence>
<feature type="transmembrane region" description="Helical" evidence="16">
    <location>
        <begin position="102"/>
        <end position="120"/>
    </location>
</feature>
<dbReference type="FunFam" id="2.60.120.10:FF:000074">
    <property type="entry name" value="Potassium channel KAT2"/>
    <property type="match status" value="1"/>
</dbReference>
<dbReference type="SUPFAM" id="SSF81324">
    <property type="entry name" value="Voltage-gated potassium channels"/>
    <property type="match status" value="1"/>
</dbReference>
<dbReference type="PANTHER" id="PTHR45743:SF3">
    <property type="entry name" value="POTASSIUM CHANNEL SKOR"/>
    <property type="match status" value="1"/>
</dbReference>
<comment type="function">
    <text evidence="16">Potassium channel.</text>
</comment>
<dbReference type="Proteomes" id="UP000008021">
    <property type="component" value="Chromosome 6"/>
</dbReference>
<comment type="domain">
    <text evidence="16">The segment S4 is probably the voltage-sensor and is characterized by a series of positively charged amino acids. The pore-forming region H5 is enclosed by the transmembrane segments S5 and S6 in the Shaker-type (1P/6TM) and contains the GYGD signature motif which seems to be involved in potassium selectivity.</text>
</comment>
<comment type="domain">
    <text evidence="16">The KHA domain (rich in hydrophobic and acidic residues) present in the C-terminal part is likely to be important for tetramerization.</text>
</comment>
<dbReference type="CDD" id="cd00038">
    <property type="entry name" value="CAP_ED"/>
    <property type="match status" value="1"/>
</dbReference>
<reference evidence="20" key="2">
    <citation type="submission" date="2018-05" db="EMBL/GenBank/DDBJ databases">
        <title>OmerRS3 (Oryza meridionalis Reference Sequence Version 3).</title>
        <authorList>
            <person name="Zhang J."/>
            <person name="Kudrna D."/>
            <person name="Lee S."/>
            <person name="Talag J."/>
            <person name="Welchert J."/>
            <person name="Wing R.A."/>
        </authorList>
    </citation>
    <scope>NUCLEOTIDE SEQUENCE [LARGE SCALE GENOMIC DNA]</scope>
    <source>
        <strain evidence="20">OR44</strain>
    </source>
</reference>
<keyword evidence="4 16" id="KW-0633">Potassium transport</keyword>
<keyword evidence="9 16" id="KW-0630">Potassium</keyword>
<dbReference type="EnsemblPlants" id="OMERI06G11040.3">
    <property type="protein sequence ID" value="OMERI06G11040.3"/>
    <property type="gene ID" value="OMERI06G11040"/>
</dbReference>
<dbReference type="eggNOG" id="KOG0498">
    <property type="taxonomic scope" value="Eukaryota"/>
</dbReference>
<dbReference type="STRING" id="40149.A0A0E0DZW3"/>
<dbReference type="InterPro" id="IPR036770">
    <property type="entry name" value="Ankyrin_rpt-contain_sf"/>
</dbReference>
<protein>
    <recommendedName>
        <fullName evidence="16">Potassium channel</fullName>
    </recommendedName>
</protein>
<organism evidence="20">
    <name type="scientific">Oryza meridionalis</name>
    <dbReference type="NCBI Taxonomy" id="40149"/>
    <lineage>
        <taxon>Eukaryota</taxon>
        <taxon>Viridiplantae</taxon>
        <taxon>Streptophyta</taxon>
        <taxon>Embryophyta</taxon>
        <taxon>Tracheophyta</taxon>
        <taxon>Spermatophyta</taxon>
        <taxon>Magnoliopsida</taxon>
        <taxon>Liliopsida</taxon>
        <taxon>Poales</taxon>
        <taxon>Poaceae</taxon>
        <taxon>BOP clade</taxon>
        <taxon>Oryzoideae</taxon>
        <taxon>Oryzeae</taxon>
        <taxon>Oryzinae</taxon>
        <taxon>Oryza</taxon>
    </lineage>
</organism>
<dbReference type="InterPro" id="IPR045319">
    <property type="entry name" value="KAT/AKT"/>
</dbReference>
<dbReference type="InterPro" id="IPR003938">
    <property type="entry name" value="K_chnl_volt-dep_EAG/ELK/ERG"/>
</dbReference>
<dbReference type="SMART" id="SM00100">
    <property type="entry name" value="cNMP"/>
    <property type="match status" value="1"/>
</dbReference>
<dbReference type="Gramene" id="OMERI06G11040.1">
    <property type="protein sequence ID" value="OMERI06G11040.1"/>
    <property type="gene ID" value="OMERI06G11040"/>
</dbReference>
<evidence type="ECO:0000256" key="10">
    <source>
        <dbReference type="ARBA" id="ARBA00022989"/>
    </source>
</evidence>
<evidence type="ECO:0000256" key="4">
    <source>
        <dbReference type="ARBA" id="ARBA00022538"/>
    </source>
</evidence>
<dbReference type="PROSITE" id="PS50042">
    <property type="entry name" value="CNMP_BINDING_3"/>
    <property type="match status" value="1"/>
</dbReference>
<comment type="subcellular location">
    <subcellularLocation>
        <location evidence="1 16">Membrane</location>
        <topology evidence="1 16">Multi-pass membrane protein</topology>
    </subcellularLocation>
</comment>
<evidence type="ECO:0000256" key="6">
    <source>
        <dbReference type="ARBA" id="ARBA00022737"/>
    </source>
</evidence>
<evidence type="ECO:0000256" key="7">
    <source>
        <dbReference type="ARBA" id="ARBA00022826"/>
    </source>
</evidence>
<feature type="repeat" description="ANK" evidence="15">
    <location>
        <begin position="631"/>
        <end position="663"/>
    </location>
</feature>
<dbReference type="HOGENOM" id="CLU_005746_8_3_1"/>
<dbReference type="Pfam" id="PF00027">
    <property type="entry name" value="cNMP_binding"/>
    <property type="match status" value="1"/>
</dbReference>
<dbReference type="Pfam" id="PF12796">
    <property type="entry name" value="Ank_2"/>
    <property type="match status" value="2"/>
</dbReference>
<evidence type="ECO:0000256" key="12">
    <source>
        <dbReference type="ARBA" id="ARBA00023065"/>
    </source>
</evidence>
<dbReference type="InterPro" id="IPR018490">
    <property type="entry name" value="cNMP-bd_dom_sf"/>
</dbReference>
<dbReference type="Gramene" id="OMERI06G11040.3">
    <property type="protein sequence ID" value="OMERI06G11040.3"/>
    <property type="gene ID" value="OMERI06G11040"/>
</dbReference>
<keyword evidence="21" id="KW-1185">Reference proteome</keyword>
<dbReference type="GO" id="GO:0005249">
    <property type="term" value="F:voltage-gated potassium channel activity"/>
    <property type="evidence" value="ECO:0007669"/>
    <property type="project" value="UniProtKB-UniRule"/>
</dbReference>
<dbReference type="PROSITE" id="PS51490">
    <property type="entry name" value="KHA"/>
    <property type="match status" value="1"/>
</dbReference>
<dbReference type="Gene3D" id="1.25.40.20">
    <property type="entry name" value="Ankyrin repeat-containing domain"/>
    <property type="match status" value="2"/>
</dbReference>
<comment type="caution">
    <text evidence="16">Lacks conserved residue(s) required for the propagation of feature annotation.</text>
</comment>
<dbReference type="PROSITE" id="PS50088">
    <property type="entry name" value="ANK_REPEAT"/>
    <property type="match status" value="3"/>
</dbReference>
<evidence type="ECO:0000256" key="11">
    <source>
        <dbReference type="ARBA" id="ARBA00023043"/>
    </source>
</evidence>
<evidence type="ECO:0000259" key="19">
    <source>
        <dbReference type="PROSITE" id="PS51490"/>
    </source>
</evidence>
<keyword evidence="11 15" id="KW-0040">ANK repeat</keyword>
<name>A0A0E0DZW3_9ORYZ</name>
<dbReference type="Pfam" id="PF11834">
    <property type="entry name" value="KHA"/>
    <property type="match status" value="1"/>
</dbReference>
<dbReference type="InterPro" id="IPR014710">
    <property type="entry name" value="RmlC-like_jellyroll"/>
</dbReference>
<evidence type="ECO:0000256" key="2">
    <source>
        <dbReference type="ARBA" id="ARBA00007929"/>
    </source>
</evidence>
<feature type="transmembrane region" description="Helical" evidence="16">
    <location>
        <begin position="132"/>
        <end position="153"/>
    </location>
</feature>
<keyword evidence="10 16" id="KW-1133">Transmembrane helix</keyword>
<evidence type="ECO:0000256" key="8">
    <source>
        <dbReference type="ARBA" id="ARBA00022882"/>
    </source>
</evidence>
<dbReference type="Gene3D" id="2.60.120.10">
    <property type="entry name" value="Jelly Rolls"/>
    <property type="match status" value="1"/>
</dbReference>
<dbReference type="Gene3D" id="1.10.287.70">
    <property type="match status" value="1"/>
</dbReference>
<keyword evidence="8 16" id="KW-0851">Voltage-gated channel</keyword>
<dbReference type="AlphaFoldDB" id="A0A0E0DZW3"/>
<dbReference type="PANTHER" id="PTHR45743">
    <property type="entry name" value="POTASSIUM CHANNEL AKT1"/>
    <property type="match status" value="1"/>
</dbReference>
<evidence type="ECO:0000256" key="16">
    <source>
        <dbReference type="RuleBase" id="RU369015"/>
    </source>
</evidence>
<comment type="subunit">
    <text evidence="16">The potassium channel is composed of a homo- or heterotetrameric complex of pore-forming subunits.</text>
</comment>
<reference evidence="20" key="1">
    <citation type="submission" date="2015-04" db="UniProtKB">
        <authorList>
            <consortium name="EnsemblPlants"/>
        </authorList>
    </citation>
    <scope>IDENTIFICATION</scope>
</reference>
<evidence type="ECO:0000256" key="17">
    <source>
        <dbReference type="SAM" id="MobiDB-lite"/>
    </source>
</evidence>
<feature type="compositionally biased region" description="Acidic residues" evidence="17">
    <location>
        <begin position="26"/>
        <end position="39"/>
    </location>
</feature>
<keyword evidence="6" id="KW-0677">Repeat</keyword>
<dbReference type="FunFam" id="1.10.287.70:FF:000139">
    <property type="entry name" value="Potassium channel SKOR"/>
    <property type="match status" value="1"/>
</dbReference>
<feature type="domain" description="KHA" evidence="19">
    <location>
        <begin position="774"/>
        <end position="863"/>
    </location>
</feature>
<evidence type="ECO:0000256" key="9">
    <source>
        <dbReference type="ARBA" id="ARBA00022958"/>
    </source>
</evidence>
<keyword evidence="5 16" id="KW-0812">Transmembrane</keyword>
<evidence type="ECO:0000256" key="14">
    <source>
        <dbReference type="ARBA" id="ARBA00023303"/>
    </source>
</evidence>
<evidence type="ECO:0000313" key="20">
    <source>
        <dbReference type="EnsemblPlants" id="OMERI06G11040.1"/>
    </source>
</evidence>
<feature type="domain" description="Cyclic nucleotide-binding" evidence="18">
    <location>
        <begin position="421"/>
        <end position="541"/>
    </location>
</feature>
<feature type="transmembrane region" description="Helical" evidence="16">
    <location>
        <begin position="295"/>
        <end position="315"/>
    </location>
</feature>
<evidence type="ECO:0000256" key="1">
    <source>
        <dbReference type="ARBA" id="ARBA00004141"/>
    </source>
</evidence>
<keyword evidence="12 16" id="KW-0406">Ion transport</keyword>
<evidence type="ECO:0000256" key="3">
    <source>
        <dbReference type="ARBA" id="ARBA00022448"/>
    </source>
</evidence>
<dbReference type="EnsemblPlants" id="OMERI06G11040.1">
    <property type="protein sequence ID" value="OMERI06G11040.1"/>
    <property type="gene ID" value="OMERI06G11040"/>
</dbReference>
<proteinExistence type="inferred from homology"/>
<dbReference type="SUPFAM" id="SSF51206">
    <property type="entry name" value="cAMP-binding domain-like"/>
    <property type="match status" value="1"/>
</dbReference>
<dbReference type="GO" id="GO:0034702">
    <property type="term" value="C:monoatomic ion channel complex"/>
    <property type="evidence" value="ECO:0007669"/>
    <property type="project" value="UniProtKB-KW"/>
</dbReference>
<dbReference type="InterPro" id="IPR005821">
    <property type="entry name" value="Ion_trans_dom"/>
</dbReference>
<evidence type="ECO:0000259" key="18">
    <source>
        <dbReference type="PROSITE" id="PS50042"/>
    </source>
</evidence>
<keyword evidence="3 16" id="KW-0813">Transport</keyword>
<keyword evidence="7 16" id="KW-0631">Potassium channel</keyword>
<dbReference type="Pfam" id="PF00520">
    <property type="entry name" value="Ion_trans"/>
    <property type="match status" value="1"/>
</dbReference>